<dbReference type="EMBL" id="MAYH01000023">
    <property type="protein sequence ID" value="OCA72069.1"/>
    <property type="molecule type" value="Genomic_DNA"/>
</dbReference>
<evidence type="ECO:0000313" key="2">
    <source>
        <dbReference type="Proteomes" id="UP000092651"/>
    </source>
</evidence>
<organism evidence="1 2">
    <name type="scientific">Chryseobacterium artocarpi</name>
    <dbReference type="NCBI Taxonomy" id="1414727"/>
    <lineage>
        <taxon>Bacteria</taxon>
        <taxon>Pseudomonadati</taxon>
        <taxon>Bacteroidota</taxon>
        <taxon>Flavobacteriia</taxon>
        <taxon>Flavobacteriales</taxon>
        <taxon>Weeksellaceae</taxon>
        <taxon>Chryseobacterium group</taxon>
        <taxon>Chryseobacterium</taxon>
    </lineage>
</organism>
<dbReference type="AlphaFoldDB" id="A0A1B8ZKC8"/>
<evidence type="ECO:0000313" key="1">
    <source>
        <dbReference type="EMBL" id="OCA72069.1"/>
    </source>
</evidence>
<sequence>MQSIYRERFRMIEEIFLDAKFLIRDSYIFKGVKMESISFILFKRMYYAYSFFSDKVVLLCFLNKAL</sequence>
<reference evidence="1 2" key="1">
    <citation type="submission" date="2016-07" db="EMBL/GenBank/DDBJ databases">
        <authorList>
            <person name="Jeong J.-J."/>
            <person name="Kim D.W."/>
            <person name="Sang M.K."/>
            <person name="Choi I.-G."/>
            <person name="Kim K.D."/>
        </authorList>
    </citation>
    <scope>NUCLEOTIDE SEQUENCE [LARGE SCALE GENOMIC DNA]</scope>
    <source>
        <strain evidence="1 2">UTM-3</strain>
    </source>
</reference>
<name>A0A1B8ZKC8_9FLAO</name>
<comment type="caution">
    <text evidence="1">The sequence shown here is derived from an EMBL/GenBank/DDBJ whole genome shotgun (WGS) entry which is preliminary data.</text>
</comment>
<protein>
    <submittedName>
        <fullName evidence="1">Uncharacterized protein</fullName>
    </submittedName>
</protein>
<keyword evidence="2" id="KW-1185">Reference proteome</keyword>
<dbReference type="Proteomes" id="UP000092651">
    <property type="component" value="Unassembled WGS sequence"/>
</dbReference>
<accession>A0A1B8ZKC8</accession>
<gene>
    <name evidence="1" type="ORF">BBI01_07900</name>
</gene>
<proteinExistence type="predicted"/>